<reference evidence="9 11" key="2">
    <citation type="journal article" date="2002" name="Genome Biol.">
        <title>Finishing a whole-genome shotgun: release 3 of the Drosophila melanogaster euchromatic genome sequence.</title>
        <authorList>
            <person name="Celniker S.E."/>
            <person name="Wheeler D.A."/>
            <person name="Kronmiller B."/>
            <person name="Carlson J.W."/>
            <person name="Halpern A."/>
            <person name="Patel S."/>
            <person name="Adams M."/>
            <person name="Champe M."/>
            <person name="Dugan S.P."/>
            <person name="Frise E."/>
            <person name="Hodgson A."/>
            <person name="George R.A."/>
            <person name="Hoskins R.A."/>
            <person name="Laverty T."/>
            <person name="Muzny D.M."/>
            <person name="Nelson C.R."/>
            <person name="Pacleb J.M."/>
            <person name="Park S."/>
            <person name="Pfeiffer B.D."/>
            <person name="Richards S."/>
            <person name="Sodergren E.J."/>
            <person name="Svirskas R."/>
            <person name="Tabor P.E."/>
            <person name="Wan K."/>
            <person name="Stapleton M."/>
            <person name="Sutton G.G."/>
            <person name="Venter C."/>
            <person name="Weinstock G."/>
            <person name="Scherer S.E."/>
            <person name="Myers E.W."/>
            <person name="Gibbs R.A."/>
            <person name="Rubin G.M."/>
        </authorList>
    </citation>
    <scope>NUCLEOTIDE SEQUENCE [LARGE SCALE GENOMIC DNA]</scope>
    <source>
        <strain evidence="11">Berkeley</strain>
    </source>
</reference>
<dbReference type="Proteomes" id="UP000000803">
    <property type="component" value="Chromosome X"/>
</dbReference>
<dbReference type="PANTHER" id="PTHR24330:SF10">
    <property type="entry name" value="HOMEOBOX PROTEIN B-H1-RELATED"/>
    <property type="match status" value="1"/>
</dbReference>
<dbReference type="BioGRID-ORCS" id="32723">
    <property type="hits" value="0 hits in 3 CRISPR screens"/>
</dbReference>
<feature type="compositionally biased region" description="Basic and acidic residues" evidence="7">
    <location>
        <begin position="276"/>
        <end position="290"/>
    </location>
</feature>
<dbReference type="GO" id="GO:0000981">
    <property type="term" value="F:DNA-binding transcription factor activity, RNA polymerase II-specific"/>
    <property type="evidence" value="ECO:0007669"/>
    <property type="project" value="InterPro"/>
</dbReference>
<dbReference type="InterPro" id="IPR017970">
    <property type="entry name" value="Homeobox_CS"/>
</dbReference>
<dbReference type="PROSITE" id="PS00027">
    <property type="entry name" value="HOMEOBOX_1"/>
    <property type="match status" value="1"/>
</dbReference>
<keyword evidence="11" id="KW-1185">Reference proteome</keyword>
<dbReference type="InterPro" id="IPR001356">
    <property type="entry name" value="HD"/>
</dbReference>
<dbReference type="Gene3D" id="1.10.10.60">
    <property type="entry name" value="Homeodomain-like"/>
    <property type="match status" value="1"/>
</dbReference>
<dbReference type="CTD" id="32723"/>
<dbReference type="HOGENOM" id="CLU_940779_0_0_1"/>
<reference evidence="9 11" key="5">
    <citation type="journal article" date="2002" name="Genome Biol.">
        <title>Heterochromatic sequences in a Drosophila whole-genome shotgun assembly.</title>
        <authorList>
            <person name="Hoskins R.A."/>
            <person name="Smith C.D."/>
            <person name="Carlson J.W."/>
            <person name="Carvalho A.B."/>
            <person name="Halpern A."/>
            <person name="Kaminker J.S."/>
            <person name="Kennedy C."/>
            <person name="Mungall C.J."/>
            <person name="Sullivan B.A."/>
            <person name="Sutton G.G."/>
            <person name="Yasuhara J.C."/>
            <person name="Wakimoto B.T."/>
            <person name="Myers E.W."/>
            <person name="Celniker S.E."/>
            <person name="Rubin G.M."/>
            <person name="Karpen G.H."/>
        </authorList>
    </citation>
    <scope>NUCLEOTIDE SEQUENCE [LARGE SCALE GENOMIC DNA]</scope>
    <source>
        <strain evidence="11">Berkeley</strain>
    </source>
</reference>
<evidence type="ECO:0000256" key="6">
    <source>
        <dbReference type="RuleBase" id="RU000682"/>
    </source>
</evidence>
<evidence type="ECO:0000256" key="1">
    <source>
        <dbReference type="ARBA" id="ARBA00004123"/>
    </source>
</evidence>
<dbReference type="VEuPathDB" id="VectorBase:FBgn0004854"/>
<evidence type="ECO:0000313" key="9">
    <source>
        <dbReference type="EMBL" id="AGB95483.1"/>
    </source>
</evidence>
<comment type="subcellular location">
    <subcellularLocation>
        <location evidence="1 5 6">Nucleus</location>
    </subcellularLocation>
</comment>
<dbReference type="InterPro" id="IPR052145">
    <property type="entry name" value="Mediator/Homeobox_domain"/>
</dbReference>
<dbReference type="PANTHER" id="PTHR24330">
    <property type="entry name" value="HOMEOBOX PROTEIN BARH-LIKE"/>
    <property type="match status" value="1"/>
</dbReference>
<protein>
    <submittedName>
        <fullName evidence="9">BarH2, isoform B</fullName>
    </submittedName>
</protein>
<dbReference type="GeneID" id="32723"/>
<feature type="DNA-binding region" description="Homeobox" evidence="5">
    <location>
        <begin position="38"/>
        <end position="97"/>
    </location>
</feature>
<feature type="compositionally biased region" description="Acidic residues" evidence="7">
    <location>
        <begin position="291"/>
        <end position="303"/>
    </location>
</feature>
<dbReference type="Pfam" id="PF00046">
    <property type="entry name" value="Homeodomain"/>
    <property type="match status" value="1"/>
</dbReference>
<dbReference type="InterPro" id="IPR009057">
    <property type="entry name" value="Homeodomain-like_sf"/>
</dbReference>
<feature type="compositionally biased region" description="Polar residues" evidence="7">
    <location>
        <begin position="241"/>
        <end position="250"/>
    </location>
</feature>
<dbReference type="OrthoDB" id="6159439at2759"/>
<feature type="compositionally biased region" description="Low complexity" evidence="7">
    <location>
        <begin position="211"/>
        <end position="232"/>
    </location>
</feature>
<reference evidence="9 11" key="4">
    <citation type="journal article" date="2002" name="Genome Biol.">
        <title>The transposable elements of the Drosophila melanogaster euchromatin: a genomics perspective.</title>
        <authorList>
            <person name="Kaminker J.S."/>
            <person name="Bergman C.M."/>
            <person name="Kronmiller B."/>
            <person name="Carlson J."/>
            <person name="Svirskas R."/>
            <person name="Patel S."/>
            <person name="Frise E."/>
            <person name="Wheeler D.A."/>
            <person name="Lewis S.E."/>
            <person name="Rubin G.M."/>
            <person name="Ashburner M."/>
            <person name="Celniker S.E."/>
        </authorList>
    </citation>
    <scope>NUCLEOTIDE SEQUENCE [LARGE SCALE GENOMIC DNA]</scope>
    <source>
        <strain evidence="11">Berkeley</strain>
    </source>
</reference>
<dbReference type="GO" id="GO:0003677">
    <property type="term" value="F:DNA binding"/>
    <property type="evidence" value="ECO:0007669"/>
    <property type="project" value="UniProtKB-UniRule"/>
</dbReference>
<reference evidence="9 11" key="6">
    <citation type="journal article" date="2005" name="PLoS Comput. Biol.">
        <title>Combined evidence annotation of transposable elements in genome sequences.</title>
        <authorList>
            <person name="Quesneville H."/>
            <person name="Bergman C.M."/>
            <person name="Andrieu O."/>
            <person name="Autard D."/>
            <person name="Nouaud D."/>
            <person name="Ashburner M."/>
            <person name="Anxolabehere D."/>
        </authorList>
    </citation>
    <scope>NUCLEOTIDE SEQUENCE [LARGE SCALE GENOMIC DNA]</scope>
    <source>
        <strain evidence="11">Berkeley</strain>
    </source>
</reference>
<dbReference type="GO" id="GO:0005634">
    <property type="term" value="C:nucleus"/>
    <property type="evidence" value="ECO:0007669"/>
    <property type="project" value="UniProtKB-SubCell"/>
</dbReference>
<reference evidence="9 11" key="1">
    <citation type="journal article" date="2000" name="Science">
        <title>The genome sequence of Drosophila melanogaster.</title>
        <authorList>
            <person name="Adams M.D."/>
            <person name="Celniker S.E."/>
            <person name="Holt R.A."/>
            <person name="Evans C.A."/>
            <person name="Gocayne J.D."/>
            <person name="Amanatides P.G."/>
            <person name="Scherer S.E."/>
            <person name="Li P.W."/>
            <person name="Hoskins R.A."/>
            <person name="Galle R.F."/>
            <person name="George R.A."/>
            <person name="Lewis S.E."/>
            <person name="Richards S."/>
            <person name="Ashburner M."/>
            <person name="Henderson S.N."/>
            <person name="Sutton G.G."/>
            <person name="Wortman J.R."/>
            <person name="Yandell M.D."/>
            <person name="Zhang Q."/>
            <person name="Chen L.X."/>
            <person name="Brandon R.C."/>
            <person name="Rogers Y.H."/>
            <person name="Blazej R.G."/>
            <person name="Champe M."/>
            <person name="Pfeiffer B.D."/>
            <person name="Wan K.H."/>
            <person name="Doyle C."/>
            <person name="Baxter E.G."/>
            <person name="Helt G."/>
            <person name="Nelson C.R."/>
            <person name="Gabor G.L."/>
            <person name="Abril J.F."/>
            <person name="Agbayani A."/>
            <person name="An H.J."/>
            <person name="Andrews-Pfannkoch C."/>
            <person name="Baldwin D."/>
            <person name="Ballew R.M."/>
            <person name="Basu A."/>
            <person name="Baxendale J."/>
            <person name="Bayraktaroglu L."/>
            <person name="Beasley E.M."/>
            <person name="Beeson K.Y."/>
            <person name="Benos P.V."/>
            <person name="Berman B.P."/>
            <person name="Bhandari D."/>
            <person name="Bolshakov S."/>
            <person name="Borkova D."/>
            <person name="Botchan M.R."/>
            <person name="Bouck J."/>
            <person name="Brokstein P."/>
            <person name="Brottier P."/>
            <person name="Burtis K.C."/>
            <person name="Busam D.A."/>
            <person name="Butler H."/>
            <person name="Cadieu E."/>
            <person name="Center A."/>
            <person name="Chandra I."/>
            <person name="Cherry J.M."/>
            <person name="Cawley S."/>
            <person name="Dahlke C."/>
            <person name="Davenport L.B."/>
            <person name="Davies P."/>
            <person name="de Pablos B."/>
            <person name="Delcher A."/>
            <person name="Deng Z."/>
            <person name="Mays A.D."/>
            <person name="Dew I."/>
            <person name="Dietz S.M."/>
            <person name="Dodson K."/>
            <person name="Doup L.E."/>
            <person name="Downes M."/>
            <person name="Dugan-Rocha S."/>
            <person name="Dunkov B.C."/>
            <person name="Dunn P."/>
            <person name="Durbin K.J."/>
            <person name="Evangelista C.C."/>
            <person name="Ferraz C."/>
            <person name="Ferriera S."/>
            <person name="Fleischmann W."/>
            <person name="Fosler C."/>
            <person name="Gabrielian A.E."/>
            <person name="Garg N.S."/>
            <person name="Gelbart W.M."/>
            <person name="Glasser K."/>
            <person name="Glodek A."/>
            <person name="Gong F."/>
            <person name="Gorrell J.H."/>
            <person name="Gu Z."/>
            <person name="Guan P."/>
            <person name="Harris M."/>
            <person name="Harris N.L."/>
            <person name="Harvey D."/>
            <person name="Heiman T.J."/>
            <person name="Hernandez J.R."/>
            <person name="Houck J."/>
            <person name="Hostin D."/>
            <person name="Houston K.A."/>
            <person name="Howland T.J."/>
            <person name="Wei M.H."/>
            <person name="Ibegwam C."/>
            <person name="Jalali M."/>
            <person name="Kalush F."/>
            <person name="Karpen G.H."/>
            <person name="Ke Z."/>
            <person name="Kennison J.A."/>
            <person name="Ketchum K.A."/>
            <person name="Kimmel B.E."/>
            <person name="Kodira C.D."/>
            <person name="Kraft C."/>
            <person name="Kravitz S."/>
            <person name="Kulp D."/>
            <person name="Lai Z."/>
            <person name="Lasko P."/>
            <person name="Lei Y."/>
            <person name="Levitsky A.A."/>
            <person name="Li J."/>
            <person name="Li Z."/>
            <person name="Liang Y."/>
            <person name="Lin X."/>
            <person name="Liu X."/>
            <person name="Mattei B."/>
            <person name="McIntosh T.C."/>
            <person name="McLeod M.P."/>
            <person name="McPherson D."/>
            <person name="Merkulov G."/>
            <person name="Milshina N.V."/>
            <person name="Mobarry C."/>
            <person name="Morris J."/>
            <person name="Moshrefi A."/>
            <person name="Mount S.M."/>
            <person name="Moy M."/>
            <person name="Murphy B."/>
            <person name="Murphy L."/>
            <person name="Muzny D.M."/>
            <person name="Nelson D.L."/>
            <person name="Nelson D.R."/>
            <person name="Nelson K.A."/>
            <person name="Nixon K."/>
            <person name="Nusskern D.R."/>
            <person name="Pacleb J.M."/>
            <person name="Palazzolo M."/>
            <person name="Pittman G.S."/>
            <person name="Pan S."/>
            <person name="Pollard J."/>
            <person name="Puri V."/>
            <person name="Reese M.G."/>
            <person name="Reinert K."/>
            <person name="Remington K."/>
            <person name="Saunders R.D."/>
            <person name="Scheeler F."/>
            <person name="Shen H."/>
            <person name="Shue B.C."/>
            <person name="Siden-Kiamos I."/>
            <person name="Simpson M."/>
            <person name="Skupski M.P."/>
            <person name="Smith T."/>
            <person name="Spier E."/>
            <person name="Spradling A.C."/>
            <person name="Stapleton M."/>
            <person name="Strong R."/>
            <person name="Sun E."/>
            <person name="Svirskas R."/>
            <person name="Tector C."/>
            <person name="Turner R."/>
            <person name="Venter E."/>
            <person name="Wang A.H."/>
            <person name="Wang X."/>
            <person name="Wang Z.Y."/>
            <person name="Wassarman D.A."/>
            <person name="Weinstock G.M."/>
            <person name="Weissenbach J."/>
            <person name="Williams S.M."/>
            <person name="WoodageT"/>
            <person name="Worley K.C."/>
            <person name="Wu D."/>
            <person name="Yang S."/>
            <person name="Yao Q.A."/>
            <person name="Ye J."/>
            <person name="Yeh R.F."/>
            <person name="Zaveri J.S."/>
            <person name="Zhan M."/>
            <person name="Zhang G."/>
            <person name="Zhao Q."/>
            <person name="Zheng L."/>
            <person name="Zheng X.H."/>
            <person name="Zhong F.N."/>
            <person name="Zhong W."/>
            <person name="Zhou X."/>
            <person name="Zhu S."/>
            <person name="Zhu X."/>
            <person name="Smith H.O."/>
            <person name="Gibbs R.A."/>
            <person name="Myers E.W."/>
            <person name="Rubin G.M."/>
            <person name="Venter J.C."/>
        </authorList>
    </citation>
    <scope>NUCLEOTIDE SEQUENCE [LARGE SCALE GENOMIC DNA]</scope>
    <source>
        <strain evidence="11">Berkeley</strain>
    </source>
</reference>
<evidence type="ECO:0000259" key="8">
    <source>
        <dbReference type="PROSITE" id="PS50071"/>
    </source>
</evidence>
<sequence>MDISKGGKDDDGDDSMKNGSSANGDSSSHLSLSLSKKQRKARTAFTDHQLQTLEKSFERQKYLSVQDRMELANKLELSDCQVKTWYQNRRTKWKRQTAVGLELLAEAGNYAAFQRLYGGATPYLSAWPYAAAAAAQSPHGATPSAIDIYYRQAAAAAAMQKPSLPASYRMYQSSIPPGMSLPGMPAPPPPGAAPMLSGYYAAAAAAAASAGAQQQQQQPPAASRSPATSQSANSEADCERTSSSSRQRLITPSPPLNPGSPPHRERINEEEDRERDEERDIERERERERERDEDDEEELALEV</sequence>
<keyword evidence="2 5" id="KW-0238">DNA-binding</keyword>
<evidence type="ECO:0000256" key="2">
    <source>
        <dbReference type="ARBA" id="ARBA00023125"/>
    </source>
</evidence>
<feature type="domain" description="Homeobox" evidence="8">
    <location>
        <begin position="36"/>
        <end position="96"/>
    </location>
</feature>
<feature type="region of interest" description="Disordered" evidence="7">
    <location>
        <begin position="211"/>
        <end position="303"/>
    </location>
</feature>
<dbReference type="FlyBase" id="FBgn0004854">
    <property type="gene designation" value="B-H2"/>
</dbReference>
<evidence type="ECO:0000256" key="5">
    <source>
        <dbReference type="PROSITE-ProRule" id="PRU00108"/>
    </source>
</evidence>
<feature type="compositionally biased region" description="Pro residues" evidence="7">
    <location>
        <begin position="252"/>
        <end position="261"/>
    </location>
</feature>
<accession>M9PHF0</accession>
<reference evidence="9 11" key="9">
    <citation type="journal article" date="2015" name="G3 (Bethesda)">
        <title>Gene Model Annotations for Drosophila melanogaster: Impact of High-Throughput Data.</title>
        <authorList>
            <consortium name="FlyBase Consortium"/>
            <person name="Matthews B.B."/>
            <person name="Dos Santos G."/>
            <person name="Crosby M.A."/>
            <person name="Emmert D.B."/>
            <person name="St Pierre S.E."/>
            <person name="Gramates L.S."/>
            <person name="Zhou P."/>
            <person name="Schroeder A.J."/>
            <person name="Falls K."/>
            <person name="Strelets V."/>
            <person name="Russo S.M."/>
            <person name="Gelbart W.M."/>
            <person name="null"/>
        </authorList>
    </citation>
    <scope>NUCLEOTIDE SEQUENCE [LARGE SCALE GENOMIC DNA]</scope>
    <source>
        <strain evidence="11">Berkeley</strain>
    </source>
</reference>
<reference evidence="9 11" key="10">
    <citation type="journal article" date="2015" name="G3 (Bethesda)">
        <title>Gene Model Annotations for Drosophila melanogaster: The Rule-Benders.</title>
        <authorList>
            <consortium name="FlyBase Consortium"/>
            <person name="Crosby M.A."/>
            <person name="Gramates L.S."/>
            <person name="Dos Santos G."/>
            <person name="Matthews B.B."/>
            <person name="St Pierre S.E."/>
            <person name="Zhou P."/>
            <person name="Schroeder A.J."/>
            <person name="Falls K."/>
            <person name="Emmert D.B."/>
            <person name="Russo S.M."/>
            <person name="Gelbart W.M."/>
            <person name="null"/>
        </authorList>
    </citation>
    <scope>NUCLEOTIDE SEQUENCE [LARGE SCALE GENOMIC DNA]</scope>
    <source>
        <strain evidence="11">Berkeley</strain>
    </source>
</reference>
<reference evidence="9 11" key="8">
    <citation type="journal article" date="2007" name="Science">
        <title>Sequence finishing and mapping of Drosophila melanogaster heterochromatin.</title>
        <authorList>
            <person name="Hoskins R.A."/>
            <person name="Carlson J.W."/>
            <person name="Kennedy C."/>
            <person name="Acevedo D."/>
            <person name="Evans-Holm M."/>
            <person name="Frise E."/>
            <person name="Wan K.H."/>
            <person name="Park S."/>
            <person name="Mendez-Lago M."/>
            <person name="Rossi F."/>
            <person name="Villasante A."/>
            <person name="Dimitri P."/>
            <person name="Karpen G.H."/>
            <person name="Celniker S.E."/>
        </authorList>
    </citation>
    <scope>NUCLEOTIDE SEQUENCE [LARGE SCALE GENOMIC DNA]</scope>
    <source>
        <strain evidence="11">Berkeley</strain>
    </source>
</reference>
<dbReference type="RefSeq" id="NP_001259641.1">
    <property type="nucleotide sequence ID" value="NM_001272712.1"/>
</dbReference>
<feature type="region of interest" description="Disordered" evidence="7">
    <location>
        <begin position="1"/>
        <end position="45"/>
    </location>
</feature>
<gene>
    <name evidence="9 10" type="primary">B-H2</name>
    <name evidence="9" type="synonym">B</name>
    <name evidence="9" type="synonym">Bar</name>
    <name evidence="9" type="synonym">Bar-H2</name>
    <name evidence="9" type="synonym">bar-h2</name>
    <name evidence="9" type="synonym">BarH</name>
    <name evidence="9" type="synonym">Barh2</name>
    <name evidence="9" type="synonym">BH2</name>
    <name evidence="9" type="synonym">Dmel\CG5488</name>
    <name evidence="9 10" type="ORF">CG5488</name>
    <name evidence="9" type="ORF">Dmel_CG5488</name>
</gene>
<dbReference type="PRINTS" id="PR00024">
    <property type="entry name" value="HOMEOBOX"/>
</dbReference>
<dbReference type="AGR" id="FB:FBgn0004854"/>
<evidence type="ECO:0000313" key="10">
    <source>
        <dbReference type="FlyBase" id="FBgn0004854"/>
    </source>
</evidence>
<dbReference type="Bgee" id="FBgn0004854">
    <property type="expression patterns" value="Expressed in tormogen cell in proboscis and 57 other cell types or tissues"/>
</dbReference>
<feature type="compositionally biased region" description="Low complexity" evidence="7">
    <location>
        <begin position="17"/>
        <end position="35"/>
    </location>
</feature>
<dbReference type="FunFam" id="1.10.10.60:FF:000399">
    <property type="entry name" value="Homeobox protein B-H1"/>
    <property type="match status" value="1"/>
</dbReference>
<evidence type="ECO:0000256" key="4">
    <source>
        <dbReference type="ARBA" id="ARBA00023242"/>
    </source>
</evidence>
<keyword evidence="4 5" id="KW-0539">Nucleus</keyword>
<evidence type="ECO:0000256" key="3">
    <source>
        <dbReference type="ARBA" id="ARBA00023155"/>
    </source>
</evidence>
<reference evidence="9 11" key="7">
    <citation type="journal article" date="2007" name="Science">
        <title>The Release 5.1 annotation of Drosophila melanogaster heterochromatin.</title>
        <authorList>
            <person name="Smith C.D."/>
            <person name="Shu S."/>
            <person name="Mungall C.J."/>
            <person name="Karpen G.H."/>
        </authorList>
    </citation>
    <scope>NUCLEOTIDE SEQUENCE [LARGE SCALE GENOMIC DNA]</scope>
    <source>
        <strain evidence="11">Berkeley</strain>
    </source>
</reference>
<reference evidence="9 11" key="11">
    <citation type="journal article" date="2015" name="Genome Res.">
        <title>The Release 6 reference sequence of the Drosophila melanogaster genome.</title>
        <authorList>
            <person name="Hoskins R.A."/>
            <person name="Carlson J.W."/>
            <person name="Wan K.H."/>
            <person name="Park S."/>
            <person name="Mendez I."/>
            <person name="Galle S.E."/>
            <person name="Booth B.W."/>
            <person name="Pfeiffer B.D."/>
            <person name="George R.A."/>
            <person name="Svirskas R."/>
            <person name="Krzywinski M."/>
            <person name="Schein J."/>
            <person name="Accardo M.C."/>
            <person name="Damia E."/>
            <person name="Messina G."/>
            <person name="Mendez-Lago M."/>
            <person name="de Pablos B."/>
            <person name="Demakova O.V."/>
            <person name="Andreyeva E.N."/>
            <person name="Boldyreva L.V."/>
            <person name="Marra M."/>
            <person name="Carvalho A.B."/>
            <person name="Dimitri P."/>
            <person name="Villasante A."/>
            <person name="Zhimulev I.F."/>
            <person name="Rubin G.M."/>
            <person name="Karpen G.H."/>
            <person name="Celniker S.E."/>
        </authorList>
    </citation>
    <scope>NUCLEOTIDE SEQUENCE [LARGE SCALE GENOMIC DNA]</scope>
    <source>
        <strain evidence="11">Berkeley</strain>
    </source>
</reference>
<evidence type="ECO:0000313" key="11">
    <source>
        <dbReference type="Proteomes" id="UP000000803"/>
    </source>
</evidence>
<dbReference type="ExpressionAtlas" id="M9PHF0">
    <property type="expression patterns" value="baseline and differential"/>
</dbReference>
<dbReference type="PROSITE" id="PS50071">
    <property type="entry name" value="HOMEOBOX_2"/>
    <property type="match status" value="1"/>
</dbReference>
<dbReference type="SUPFAM" id="SSF46689">
    <property type="entry name" value="Homeodomain-like"/>
    <property type="match status" value="1"/>
</dbReference>
<evidence type="ECO:0000256" key="7">
    <source>
        <dbReference type="SAM" id="MobiDB-lite"/>
    </source>
</evidence>
<reference evidence="9 11" key="3">
    <citation type="journal article" date="2002" name="Genome Biol.">
        <title>Annotation of the Drosophila melanogaster euchromatic genome: a systematic review.</title>
        <authorList>
            <person name="Misra S."/>
            <person name="Crosby M.A."/>
            <person name="Mungall C.J."/>
            <person name="Matthews B.B."/>
            <person name="Campbell K.S."/>
            <person name="Hradecky P."/>
            <person name="Huang Y."/>
            <person name="Kaminker J.S."/>
            <person name="Millburn G.H."/>
            <person name="Prochnik S.E."/>
            <person name="Smith C.D."/>
            <person name="Tupy J.L."/>
            <person name="Whitfied E.J."/>
            <person name="Bayraktaroglu L."/>
            <person name="Berman B.P."/>
            <person name="Bettencourt B.R."/>
            <person name="Celniker S.E."/>
            <person name="de Grey A.D."/>
            <person name="Drysdale R.A."/>
            <person name="Harris N.L."/>
            <person name="Richter J."/>
            <person name="Russo S."/>
            <person name="Schroeder A.J."/>
            <person name="Shu S.Q."/>
            <person name="Stapleton M."/>
            <person name="Yamada C."/>
            <person name="Ashburner M."/>
            <person name="Gelbart W.M."/>
            <person name="Rubin G.M."/>
            <person name="Lewis S.E."/>
        </authorList>
    </citation>
    <scope>GENOME REANNOTATION</scope>
    <source>
        <strain evidence="11">Berkeley</strain>
    </source>
</reference>
<dbReference type="SMART" id="SM00389">
    <property type="entry name" value="HOX"/>
    <property type="match status" value="1"/>
</dbReference>
<keyword evidence="3 5" id="KW-0371">Homeobox</keyword>
<organism evidence="9 11">
    <name type="scientific">Drosophila melanogaster</name>
    <name type="common">Fruit fly</name>
    <dbReference type="NCBI Taxonomy" id="7227"/>
    <lineage>
        <taxon>Eukaryota</taxon>
        <taxon>Metazoa</taxon>
        <taxon>Ecdysozoa</taxon>
        <taxon>Arthropoda</taxon>
        <taxon>Hexapoda</taxon>
        <taxon>Insecta</taxon>
        <taxon>Pterygota</taxon>
        <taxon>Neoptera</taxon>
        <taxon>Endopterygota</taxon>
        <taxon>Diptera</taxon>
        <taxon>Brachycera</taxon>
        <taxon>Muscomorpha</taxon>
        <taxon>Ephydroidea</taxon>
        <taxon>Drosophilidae</taxon>
        <taxon>Drosophila</taxon>
        <taxon>Sophophora</taxon>
    </lineage>
</organism>
<dbReference type="SMR" id="M9PHF0"/>
<dbReference type="EMBL" id="AE014298">
    <property type="protein sequence ID" value="AGB95483.1"/>
    <property type="molecule type" value="Genomic_DNA"/>
</dbReference>
<proteinExistence type="predicted"/>
<dbReference type="CDD" id="cd00086">
    <property type="entry name" value="homeodomain"/>
    <property type="match status" value="1"/>
</dbReference>
<name>M9PHF0_DROME</name>
<dbReference type="InterPro" id="IPR020479">
    <property type="entry name" value="HD_metazoa"/>
</dbReference>
<dbReference type="AlphaFoldDB" id="M9PHF0"/>